<protein>
    <submittedName>
        <fullName evidence="1">Uncharacterized protein</fullName>
    </submittedName>
</protein>
<evidence type="ECO:0000313" key="2">
    <source>
        <dbReference type="Proteomes" id="UP000238672"/>
    </source>
</evidence>
<accession>A0A2S8NVG8</accession>
<reference evidence="1 2" key="1">
    <citation type="submission" date="2018-02" db="EMBL/GenBank/DDBJ databases">
        <title>Metagenomics reveals mixed infection of spiroplasma and phytoplasma in chicory.</title>
        <authorList>
            <person name="Polano C."/>
            <person name="Moruzzi S."/>
            <person name="Ermacora P."/>
            <person name="Ferrini F."/>
            <person name="Martini M."/>
            <person name="Firrao G."/>
        </authorList>
    </citation>
    <scope>NUCLEOTIDE SEQUENCE [LARGE SCALE GENOMIC DNA]</scope>
    <source>
        <strain evidence="1 2">ChiP</strain>
    </source>
</reference>
<dbReference type="Proteomes" id="UP000238672">
    <property type="component" value="Unassembled WGS sequence"/>
</dbReference>
<comment type="caution">
    <text evidence="1">The sequence shown here is derived from an EMBL/GenBank/DDBJ whole genome shotgun (WGS) entry which is preliminary data.</text>
</comment>
<proteinExistence type="predicted"/>
<sequence length="174" mass="19704">MLQQRIKKNILLFTTMLSASLIFLFGVVGVGETKIEAFDNYDLMNQMNQSIQNKINYTVSLAIDKMRSASEVKHGKAARSDIENLYSGIYSDILEIPSWSEDNITEFDKVKDIDDTKTLQPLINSLSVYLINSVIVKLKADPNYSDLKTYIDEMSSSLSKEVNLAISTLWYPES</sequence>
<keyword evidence="2" id="KW-1185">Reference proteome</keyword>
<dbReference type="EMBL" id="PUUG01000001">
    <property type="protein sequence ID" value="PQP79984.1"/>
    <property type="molecule type" value="Genomic_DNA"/>
</dbReference>
<evidence type="ECO:0000313" key="1">
    <source>
        <dbReference type="EMBL" id="PQP79984.1"/>
    </source>
</evidence>
<organism evidence="1 2">
    <name type="scientific">Candidatus Phytoplasma phoenicium</name>
    <dbReference type="NCBI Taxonomy" id="198422"/>
    <lineage>
        <taxon>Bacteria</taxon>
        <taxon>Bacillati</taxon>
        <taxon>Mycoplasmatota</taxon>
        <taxon>Mollicutes</taxon>
        <taxon>Acholeplasmatales</taxon>
        <taxon>Acholeplasmataceae</taxon>
        <taxon>Candidatus Phytoplasma</taxon>
        <taxon>16SrIX (Pigeon pea witches'-broom group)</taxon>
    </lineage>
</organism>
<gene>
    <name evidence="1" type="ORF">C6B37_00040</name>
</gene>
<name>A0A2S8NVG8_9MOLU</name>
<dbReference type="AlphaFoldDB" id="A0A2S8NVG8"/>